<dbReference type="InterPro" id="IPR013786">
    <property type="entry name" value="AcylCoA_DH/ox_N"/>
</dbReference>
<dbReference type="PANTHER" id="PTHR43884">
    <property type="entry name" value="ACYL-COA DEHYDROGENASE"/>
    <property type="match status" value="1"/>
</dbReference>
<evidence type="ECO:0000259" key="7">
    <source>
        <dbReference type="Pfam" id="PF02770"/>
    </source>
</evidence>
<dbReference type="SUPFAM" id="SSF56645">
    <property type="entry name" value="Acyl-CoA dehydrogenase NM domain-like"/>
    <property type="match status" value="1"/>
</dbReference>
<comment type="similarity">
    <text evidence="2 5">Belongs to the acyl-CoA dehydrogenase family.</text>
</comment>
<evidence type="ECO:0000259" key="6">
    <source>
        <dbReference type="Pfam" id="PF00441"/>
    </source>
</evidence>
<dbReference type="PROSITE" id="PS00072">
    <property type="entry name" value="ACYL_COA_DH_1"/>
    <property type="match status" value="1"/>
</dbReference>
<sequence length="380" mass="40992">MPVQRLLPTTESADLIELTRDVCRRSLAPVVDETERKGEMPRETYRTLGQAGLLSLPYPEDLGGGGQPQEVYLQVIEEIASTWMSVAVGASVHSLSCYPIATMGSREQQETFLPDMLSGEKLGAYCLSEPQAGSDVSAISTRARRDDDGGWVLRGRKAWISNAGHADFYTVFARTGDDPTKGLSCFLVPPDDLTFAEPEKKMGLASDPVREVILDDVRVGPDRLIGEEGMGMKLALTALDSGRLGIAAAATGLGQAALDLAISYARERKQFGRPIADNQGLAFLLADMETAVSSGRTAYLHAARLRDAGMPFTKEAAVAKLTATDAAMRVTTDAVQVLGGAGYTQDFPAERFFRDAKVTQIFEGTNQIQRLVISRQLITA</sequence>
<evidence type="ECO:0000259" key="8">
    <source>
        <dbReference type="Pfam" id="PF02771"/>
    </source>
</evidence>
<dbReference type="InterPro" id="IPR006091">
    <property type="entry name" value="Acyl-CoA_Oxase/DH_mid-dom"/>
</dbReference>
<keyword evidence="3 5" id="KW-0285">Flavoprotein</keyword>
<dbReference type="PROSITE" id="PS00073">
    <property type="entry name" value="ACYL_COA_DH_2"/>
    <property type="match status" value="1"/>
</dbReference>
<dbReference type="RefSeq" id="WP_289231449.1">
    <property type="nucleotide sequence ID" value="NZ_AP027735.1"/>
</dbReference>
<comment type="cofactor">
    <cofactor evidence="1 5">
        <name>FAD</name>
        <dbReference type="ChEBI" id="CHEBI:57692"/>
    </cofactor>
</comment>
<protein>
    <submittedName>
        <fullName evidence="9">Acyl-CoA dehydrogenase</fullName>
    </submittedName>
</protein>
<evidence type="ECO:0000256" key="3">
    <source>
        <dbReference type="ARBA" id="ARBA00022630"/>
    </source>
</evidence>
<dbReference type="InterPro" id="IPR009100">
    <property type="entry name" value="AcylCoA_DH/oxidase_NM_dom_sf"/>
</dbReference>
<gene>
    <name evidence="9" type="ORF">GCM10025872_30980</name>
</gene>
<keyword evidence="4 5" id="KW-0274">FAD</keyword>
<reference evidence="9" key="2">
    <citation type="submission" date="2023-02" db="EMBL/GenBank/DDBJ databases">
        <authorList>
            <person name="Sun Q."/>
            <person name="Mori K."/>
        </authorList>
    </citation>
    <scope>NUCLEOTIDE SEQUENCE</scope>
    <source>
        <strain evidence="9">NBRC 110608</strain>
    </source>
</reference>
<dbReference type="InterPro" id="IPR037069">
    <property type="entry name" value="AcylCoA_DH/ox_N_sf"/>
</dbReference>
<feature type="domain" description="Acyl-CoA oxidase/dehydrogenase middle" evidence="7">
    <location>
        <begin position="124"/>
        <end position="217"/>
    </location>
</feature>
<evidence type="ECO:0000256" key="2">
    <source>
        <dbReference type="ARBA" id="ARBA00009347"/>
    </source>
</evidence>
<evidence type="ECO:0000256" key="1">
    <source>
        <dbReference type="ARBA" id="ARBA00001974"/>
    </source>
</evidence>
<dbReference type="PANTHER" id="PTHR43884:SF12">
    <property type="entry name" value="ISOVALERYL-COA DEHYDROGENASE, MITOCHONDRIAL-RELATED"/>
    <property type="match status" value="1"/>
</dbReference>
<dbReference type="Pfam" id="PF02770">
    <property type="entry name" value="Acyl-CoA_dh_M"/>
    <property type="match status" value="1"/>
</dbReference>
<keyword evidence="5" id="KW-0560">Oxidoreductase</keyword>
<evidence type="ECO:0000256" key="4">
    <source>
        <dbReference type="ARBA" id="ARBA00022827"/>
    </source>
</evidence>
<feature type="domain" description="Acyl-CoA dehydrogenase/oxidase N-terminal" evidence="8">
    <location>
        <begin position="10"/>
        <end position="120"/>
    </location>
</feature>
<dbReference type="SUPFAM" id="SSF47203">
    <property type="entry name" value="Acyl-CoA dehydrogenase C-terminal domain-like"/>
    <property type="match status" value="1"/>
</dbReference>
<dbReference type="Pfam" id="PF00441">
    <property type="entry name" value="Acyl-CoA_dh_1"/>
    <property type="match status" value="1"/>
</dbReference>
<evidence type="ECO:0000313" key="9">
    <source>
        <dbReference type="EMBL" id="BDZ59441.1"/>
    </source>
</evidence>
<organism evidence="9">
    <name type="scientific">Barrientosiimonas endolithica</name>
    <dbReference type="NCBI Taxonomy" id="1535208"/>
    <lineage>
        <taxon>Bacteria</taxon>
        <taxon>Bacillati</taxon>
        <taxon>Actinomycetota</taxon>
        <taxon>Actinomycetes</taxon>
        <taxon>Micrococcales</taxon>
        <taxon>Dermacoccaceae</taxon>
        <taxon>Barrientosiimonas</taxon>
    </lineage>
</organism>
<dbReference type="InterPro" id="IPR006089">
    <property type="entry name" value="Acyl-CoA_DH_CS"/>
</dbReference>
<evidence type="ECO:0000256" key="5">
    <source>
        <dbReference type="RuleBase" id="RU362125"/>
    </source>
</evidence>
<dbReference type="Gene3D" id="1.10.540.10">
    <property type="entry name" value="Acyl-CoA dehydrogenase/oxidase, N-terminal domain"/>
    <property type="match status" value="1"/>
</dbReference>
<dbReference type="InterPro" id="IPR036250">
    <property type="entry name" value="AcylCo_DH-like_C"/>
</dbReference>
<feature type="domain" description="Acyl-CoA dehydrogenase/oxidase C-terminal" evidence="6">
    <location>
        <begin position="229"/>
        <end position="377"/>
    </location>
</feature>
<dbReference type="InterPro" id="IPR046373">
    <property type="entry name" value="Acyl-CoA_Oxase/DH_mid-dom_sf"/>
</dbReference>
<dbReference type="Gene3D" id="1.20.140.10">
    <property type="entry name" value="Butyryl-CoA Dehydrogenase, subunit A, domain 3"/>
    <property type="match status" value="1"/>
</dbReference>
<dbReference type="Pfam" id="PF02771">
    <property type="entry name" value="Acyl-CoA_dh_N"/>
    <property type="match status" value="1"/>
</dbReference>
<accession>A0ABM8HEN5</accession>
<dbReference type="PIRSF" id="PIRSF016578">
    <property type="entry name" value="HsaA"/>
    <property type="match status" value="1"/>
</dbReference>
<reference evidence="9" key="1">
    <citation type="journal article" date="2014" name="Int. J. Syst. Evol. Microbiol.">
        <title>Complete genome of a new Firmicutes species belonging to the dominant human colonic microbiota ('Ruminococcus bicirculans') reveals two chromosomes and a selective capacity to utilize plant glucans.</title>
        <authorList>
            <consortium name="NISC Comparative Sequencing Program"/>
            <person name="Wegmann U."/>
            <person name="Louis P."/>
            <person name="Goesmann A."/>
            <person name="Henrissat B."/>
            <person name="Duncan S.H."/>
            <person name="Flint H.J."/>
        </authorList>
    </citation>
    <scope>NUCLEOTIDE SEQUENCE</scope>
    <source>
        <strain evidence="9">NBRC 110608</strain>
    </source>
</reference>
<dbReference type="Gene3D" id="2.40.110.10">
    <property type="entry name" value="Butyryl-CoA Dehydrogenase, subunit A, domain 2"/>
    <property type="match status" value="1"/>
</dbReference>
<dbReference type="InterPro" id="IPR009075">
    <property type="entry name" value="AcylCo_DH/oxidase_C"/>
</dbReference>
<name>A0ABM8HEN5_9MICO</name>
<dbReference type="EMBL" id="AP027735">
    <property type="protein sequence ID" value="BDZ59441.1"/>
    <property type="molecule type" value="Genomic_DNA"/>
</dbReference>
<proteinExistence type="inferred from homology"/>